<proteinExistence type="predicted"/>
<name>A0A0K2VJ69_LEPSM</name>
<accession>A0A0K2VJ69</accession>
<dbReference type="EMBL" id="HACA01032994">
    <property type="protein sequence ID" value="CDW50355.1"/>
    <property type="molecule type" value="Transcribed_RNA"/>
</dbReference>
<organism evidence="1">
    <name type="scientific">Lepeophtheirus salmonis</name>
    <name type="common">Salmon louse</name>
    <name type="synonym">Caligus salmonis</name>
    <dbReference type="NCBI Taxonomy" id="72036"/>
    <lineage>
        <taxon>Eukaryota</taxon>
        <taxon>Metazoa</taxon>
        <taxon>Ecdysozoa</taxon>
        <taxon>Arthropoda</taxon>
        <taxon>Crustacea</taxon>
        <taxon>Multicrustacea</taxon>
        <taxon>Hexanauplia</taxon>
        <taxon>Copepoda</taxon>
        <taxon>Siphonostomatoida</taxon>
        <taxon>Caligidae</taxon>
        <taxon>Lepeophtheirus</taxon>
    </lineage>
</organism>
<dbReference type="AlphaFoldDB" id="A0A0K2VJ69"/>
<evidence type="ECO:0000313" key="1">
    <source>
        <dbReference type="EMBL" id="CDW50355.1"/>
    </source>
</evidence>
<reference evidence="1" key="1">
    <citation type="submission" date="2014-05" db="EMBL/GenBank/DDBJ databases">
        <authorList>
            <person name="Chronopoulou M."/>
        </authorList>
    </citation>
    <scope>NUCLEOTIDE SEQUENCE</scope>
    <source>
        <tissue evidence="1">Whole organism</tissue>
    </source>
</reference>
<protein>
    <submittedName>
        <fullName evidence="1">Uncharacterized protein</fullName>
    </submittedName>
</protein>
<sequence length="107" mass="12344">MDVVAPIPVTQLNAEFLYNKYTVIKLPLSNQIYRCGLIRFIVVAVLVDNHPVNRKFFTHFLCGDELQTYITHTTSLKKFISSSTPYTNLKIFIIAIILQHSPEQFRS</sequence>